<accession>K1Q0N3</accession>
<organism evidence="1">
    <name type="scientific">Magallana gigas</name>
    <name type="common">Pacific oyster</name>
    <name type="synonym">Crassostrea gigas</name>
    <dbReference type="NCBI Taxonomy" id="29159"/>
    <lineage>
        <taxon>Eukaryota</taxon>
        <taxon>Metazoa</taxon>
        <taxon>Spiralia</taxon>
        <taxon>Lophotrochozoa</taxon>
        <taxon>Mollusca</taxon>
        <taxon>Bivalvia</taxon>
        <taxon>Autobranchia</taxon>
        <taxon>Pteriomorphia</taxon>
        <taxon>Ostreida</taxon>
        <taxon>Ostreoidea</taxon>
        <taxon>Ostreidae</taxon>
        <taxon>Magallana</taxon>
    </lineage>
</organism>
<dbReference type="HOGENOM" id="CLU_2998459_0_0_1"/>
<protein>
    <submittedName>
        <fullName evidence="1">Uncharacterized protein</fullName>
    </submittedName>
</protein>
<proteinExistence type="predicted"/>
<dbReference type="InParanoid" id="K1Q0N3"/>
<gene>
    <name evidence="1" type="ORF">CGI_10005069</name>
</gene>
<reference evidence="1" key="1">
    <citation type="journal article" date="2012" name="Nature">
        <title>The oyster genome reveals stress adaptation and complexity of shell formation.</title>
        <authorList>
            <person name="Zhang G."/>
            <person name="Fang X."/>
            <person name="Guo X."/>
            <person name="Li L."/>
            <person name="Luo R."/>
            <person name="Xu F."/>
            <person name="Yang P."/>
            <person name="Zhang L."/>
            <person name="Wang X."/>
            <person name="Qi H."/>
            <person name="Xiong Z."/>
            <person name="Que H."/>
            <person name="Xie Y."/>
            <person name="Holland P.W."/>
            <person name="Paps J."/>
            <person name="Zhu Y."/>
            <person name="Wu F."/>
            <person name="Chen Y."/>
            <person name="Wang J."/>
            <person name="Peng C."/>
            <person name="Meng J."/>
            <person name="Yang L."/>
            <person name="Liu J."/>
            <person name="Wen B."/>
            <person name="Zhang N."/>
            <person name="Huang Z."/>
            <person name="Zhu Q."/>
            <person name="Feng Y."/>
            <person name="Mount A."/>
            <person name="Hedgecock D."/>
            <person name="Xu Z."/>
            <person name="Liu Y."/>
            <person name="Domazet-Loso T."/>
            <person name="Du Y."/>
            <person name="Sun X."/>
            <person name="Zhang S."/>
            <person name="Liu B."/>
            <person name="Cheng P."/>
            <person name="Jiang X."/>
            <person name="Li J."/>
            <person name="Fan D."/>
            <person name="Wang W."/>
            <person name="Fu W."/>
            <person name="Wang T."/>
            <person name="Wang B."/>
            <person name="Zhang J."/>
            <person name="Peng Z."/>
            <person name="Li Y."/>
            <person name="Li N."/>
            <person name="Wang J."/>
            <person name="Chen M."/>
            <person name="He Y."/>
            <person name="Tan F."/>
            <person name="Song X."/>
            <person name="Zheng Q."/>
            <person name="Huang R."/>
            <person name="Yang H."/>
            <person name="Du X."/>
            <person name="Chen L."/>
            <person name="Yang M."/>
            <person name="Gaffney P.M."/>
            <person name="Wang S."/>
            <person name="Luo L."/>
            <person name="She Z."/>
            <person name="Ming Y."/>
            <person name="Huang W."/>
            <person name="Zhang S."/>
            <person name="Huang B."/>
            <person name="Zhang Y."/>
            <person name="Qu T."/>
            <person name="Ni P."/>
            <person name="Miao G."/>
            <person name="Wang J."/>
            <person name="Wang Q."/>
            <person name="Steinberg C.E."/>
            <person name="Wang H."/>
            <person name="Li N."/>
            <person name="Qian L."/>
            <person name="Zhang G."/>
            <person name="Li Y."/>
            <person name="Yang H."/>
            <person name="Liu X."/>
            <person name="Wang J."/>
            <person name="Yin Y."/>
            <person name="Wang J."/>
        </authorList>
    </citation>
    <scope>NUCLEOTIDE SEQUENCE [LARGE SCALE GENOMIC DNA]</scope>
    <source>
        <strain evidence="1">05x7-T-G4-1.051#20</strain>
    </source>
</reference>
<dbReference type="EMBL" id="JH818233">
    <property type="protein sequence ID" value="EKC27473.1"/>
    <property type="molecule type" value="Genomic_DNA"/>
</dbReference>
<evidence type="ECO:0000313" key="1">
    <source>
        <dbReference type="EMBL" id="EKC27473.1"/>
    </source>
</evidence>
<dbReference type="AlphaFoldDB" id="K1Q0N3"/>
<name>K1Q0N3_MAGGI</name>
<sequence length="57" mass="6492">MEVREEENTIVCCVGHYAKSSCGLYSPYPKETVRLTLRDCDRDLSRYLHGLNLSGGR</sequence>